<evidence type="ECO:0000313" key="1">
    <source>
        <dbReference type="EMBL" id="MBW0476335.1"/>
    </source>
</evidence>
<gene>
    <name evidence="1" type="ORF">O181_016050</name>
</gene>
<comment type="caution">
    <text evidence="1">The sequence shown here is derived from an EMBL/GenBank/DDBJ whole genome shotgun (WGS) entry which is preliminary data.</text>
</comment>
<sequence>MASGNHQGPPNQFIKLFPQLKEDSSIPPCTPYSRLQEWCIYGVIYHYAPFLLSNSMVTFSGLNSTFSTQGTKIQRPFRRRTFGLISLVIHGGKQKTIQGLQPPGYAGVGLVLSFRILPRFILRGIPSFQSVVKASSISILLGQLNWFIQAAINQPVCTWPNWANSYSTVGIQSHSSISRWPELYWPDSDNTAGDPPSGSIFQFFTYTGHLSAPGDFFPS</sequence>
<name>A0A9Q3GRJ5_9BASI</name>
<organism evidence="1 2">
    <name type="scientific">Austropuccinia psidii MF-1</name>
    <dbReference type="NCBI Taxonomy" id="1389203"/>
    <lineage>
        <taxon>Eukaryota</taxon>
        <taxon>Fungi</taxon>
        <taxon>Dikarya</taxon>
        <taxon>Basidiomycota</taxon>
        <taxon>Pucciniomycotina</taxon>
        <taxon>Pucciniomycetes</taxon>
        <taxon>Pucciniales</taxon>
        <taxon>Sphaerophragmiaceae</taxon>
        <taxon>Austropuccinia</taxon>
    </lineage>
</organism>
<dbReference type="Proteomes" id="UP000765509">
    <property type="component" value="Unassembled WGS sequence"/>
</dbReference>
<reference evidence="1" key="1">
    <citation type="submission" date="2021-03" db="EMBL/GenBank/DDBJ databases">
        <title>Draft genome sequence of rust myrtle Austropuccinia psidii MF-1, a brazilian biotype.</title>
        <authorList>
            <person name="Quecine M.C."/>
            <person name="Pachon D.M.R."/>
            <person name="Bonatelli M.L."/>
            <person name="Correr F.H."/>
            <person name="Franceschini L.M."/>
            <person name="Leite T.F."/>
            <person name="Margarido G.R.A."/>
            <person name="Almeida C.A."/>
            <person name="Ferrarezi J.A."/>
            <person name="Labate C.A."/>
        </authorList>
    </citation>
    <scope>NUCLEOTIDE SEQUENCE</scope>
    <source>
        <strain evidence="1">MF-1</strain>
    </source>
</reference>
<evidence type="ECO:0000313" key="2">
    <source>
        <dbReference type="Proteomes" id="UP000765509"/>
    </source>
</evidence>
<keyword evidence="2" id="KW-1185">Reference proteome</keyword>
<proteinExistence type="predicted"/>
<dbReference type="EMBL" id="AVOT02004430">
    <property type="protein sequence ID" value="MBW0476335.1"/>
    <property type="molecule type" value="Genomic_DNA"/>
</dbReference>
<protein>
    <submittedName>
        <fullName evidence="1">Uncharacterized protein</fullName>
    </submittedName>
</protein>
<accession>A0A9Q3GRJ5</accession>
<dbReference type="AlphaFoldDB" id="A0A9Q3GRJ5"/>